<keyword evidence="3" id="KW-1185">Reference proteome</keyword>
<feature type="region of interest" description="Disordered" evidence="1">
    <location>
        <begin position="1"/>
        <end position="36"/>
    </location>
</feature>
<evidence type="ECO:0000313" key="2">
    <source>
        <dbReference type="EMBL" id="TQM80222.1"/>
    </source>
</evidence>
<gene>
    <name evidence="2" type="ORF">FHX81_2550</name>
</gene>
<dbReference type="Proteomes" id="UP000316628">
    <property type="component" value="Unassembled WGS sequence"/>
</dbReference>
<evidence type="ECO:0000313" key="3">
    <source>
        <dbReference type="Proteomes" id="UP000316628"/>
    </source>
</evidence>
<proteinExistence type="predicted"/>
<organism evidence="2 3">
    <name type="scientific">Saccharothrix saharensis</name>
    <dbReference type="NCBI Taxonomy" id="571190"/>
    <lineage>
        <taxon>Bacteria</taxon>
        <taxon>Bacillati</taxon>
        <taxon>Actinomycetota</taxon>
        <taxon>Actinomycetes</taxon>
        <taxon>Pseudonocardiales</taxon>
        <taxon>Pseudonocardiaceae</taxon>
        <taxon>Saccharothrix</taxon>
    </lineage>
</organism>
<dbReference type="AlphaFoldDB" id="A0A543JBJ0"/>
<evidence type="ECO:0000256" key="1">
    <source>
        <dbReference type="SAM" id="MobiDB-lite"/>
    </source>
</evidence>
<protein>
    <submittedName>
        <fullName evidence="2">Uncharacterized protein</fullName>
    </submittedName>
</protein>
<sequence>MAWVTSDAGGTGLSPATSVGGGSARRDDGGQPTVTDTYRISIDDRSGATLRGRVHIVNPDAEQVPPGRDFALRMIIEVWHRIRHGYFFTSGDENLPDDRLHLHLDELENVVDDPALKASFEQLMGLDHGRVVYLTDEQVAEIRAVREIRDHEREQAARQALMDRYGVKSLSVGNDGTPFVRTERDGRAFYDKACEVVTDYRLGEVRNWPPPWDFGDEADEDYDEDAYSDKLAAMTLEDYPYVEFTLTVDDARHLAHMGGGIHFATAIHGEYGW</sequence>
<name>A0A543JBJ0_9PSEU</name>
<accession>A0A543JBJ0</accession>
<dbReference type="EMBL" id="VFPP01000001">
    <property type="protein sequence ID" value="TQM80222.1"/>
    <property type="molecule type" value="Genomic_DNA"/>
</dbReference>
<reference evidence="2 3" key="1">
    <citation type="submission" date="2019-06" db="EMBL/GenBank/DDBJ databases">
        <title>Sequencing the genomes of 1000 actinobacteria strains.</title>
        <authorList>
            <person name="Klenk H.-P."/>
        </authorList>
    </citation>
    <scope>NUCLEOTIDE SEQUENCE [LARGE SCALE GENOMIC DNA]</scope>
    <source>
        <strain evidence="2 3">DSM 45456</strain>
    </source>
</reference>
<comment type="caution">
    <text evidence="2">The sequence shown here is derived from an EMBL/GenBank/DDBJ whole genome shotgun (WGS) entry which is preliminary data.</text>
</comment>